<dbReference type="RefSeq" id="WP_345178284.1">
    <property type="nucleotide sequence ID" value="NZ_BAABFQ010000007.1"/>
</dbReference>
<dbReference type="SMART" id="SM00065">
    <property type="entry name" value="GAF"/>
    <property type="match status" value="1"/>
</dbReference>
<dbReference type="PANTHER" id="PTHR43102:SF2">
    <property type="entry name" value="GAF DOMAIN-CONTAINING PROTEIN"/>
    <property type="match status" value="1"/>
</dbReference>
<dbReference type="InterPro" id="IPR029016">
    <property type="entry name" value="GAF-like_dom_sf"/>
</dbReference>
<proteinExistence type="predicted"/>
<comment type="caution">
    <text evidence="2">The sequence shown here is derived from an EMBL/GenBank/DDBJ whole genome shotgun (WGS) entry which is preliminary data.</text>
</comment>
<dbReference type="Gene3D" id="3.30.450.40">
    <property type="match status" value="1"/>
</dbReference>
<dbReference type="Proteomes" id="UP001595956">
    <property type="component" value="Unassembled WGS sequence"/>
</dbReference>
<name>A0ABW0N4H0_9ACTN</name>
<dbReference type="PANTHER" id="PTHR43102">
    <property type="entry name" value="SLR1143 PROTEIN"/>
    <property type="match status" value="1"/>
</dbReference>
<organism evidence="2 3">
    <name type="scientific">Nocardioides caricicola</name>
    <dbReference type="NCBI Taxonomy" id="634770"/>
    <lineage>
        <taxon>Bacteria</taxon>
        <taxon>Bacillati</taxon>
        <taxon>Actinomycetota</taxon>
        <taxon>Actinomycetes</taxon>
        <taxon>Propionibacteriales</taxon>
        <taxon>Nocardioidaceae</taxon>
        <taxon>Nocardioides</taxon>
    </lineage>
</organism>
<reference evidence="3" key="1">
    <citation type="journal article" date="2019" name="Int. J. Syst. Evol. Microbiol.">
        <title>The Global Catalogue of Microorganisms (GCM) 10K type strain sequencing project: providing services to taxonomists for standard genome sequencing and annotation.</title>
        <authorList>
            <consortium name="The Broad Institute Genomics Platform"/>
            <consortium name="The Broad Institute Genome Sequencing Center for Infectious Disease"/>
            <person name="Wu L."/>
            <person name="Ma J."/>
        </authorList>
    </citation>
    <scope>NUCLEOTIDE SEQUENCE [LARGE SCALE GENOMIC DNA]</scope>
    <source>
        <strain evidence="3">KACC 13778</strain>
    </source>
</reference>
<keyword evidence="3" id="KW-1185">Reference proteome</keyword>
<dbReference type="EMBL" id="JBHSMD010000004">
    <property type="protein sequence ID" value="MFC5493832.1"/>
    <property type="molecule type" value="Genomic_DNA"/>
</dbReference>
<feature type="domain" description="GAF" evidence="1">
    <location>
        <begin position="136"/>
        <end position="281"/>
    </location>
</feature>
<gene>
    <name evidence="2" type="ORF">ACFPKY_12025</name>
</gene>
<protein>
    <submittedName>
        <fullName evidence="2">GAF domain-containing protein</fullName>
    </submittedName>
</protein>
<dbReference type="Pfam" id="PF01590">
    <property type="entry name" value="GAF"/>
    <property type="match status" value="1"/>
</dbReference>
<evidence type="ECO:0000259" key="1">
    <source>
        <dbReference type="SMART" id="SM00065"/>
    </source>
</evidence>
<dbReference type="InterPro" id="IPR003018">
    <property type="entry name" value="GAF"/>
</dbReference>
<sequence length="283" mass="30580">MNDVRSLAKLRSHGLHAPTRADLRRALWLGTTEDVDALWERACADAEVPAHQPVLGLEELDSVARALVAMGGLPSLAGRAQLVRIAAYREIAARGSDAPAPAWDWARSAMDTLLKDRSPRFERLDEVISLDPFADELRVELNQAAARIAQRLGTALGGVSIVLDGAQCYVGRYGGDHTWSAEAGGTPIEWSYCATSVRTREPYVVPDASTDVLHRVNPTSVRDGVRSYAGAPLVTSSGEVLGNCCVVDVTPRDFTDDDVAVLVEEAAAIVADLERRREERRAG</sequence>
<evidence type="ECO:0000313" key="3">
    <source>
        <dbReference type="Proteomes" id="UP001595956"/>
    </source>
</evidence>
<evidence type="ECO:0000313" key="2">
    <source>
        <dbReference type="EMBL" id="MFC5493832.1"/>
    </source>
</evidence>
<dbReference type="SUPFAM" id="SSF55781">
    <property type="entry name" value="GAF domain-like"/>
    <property type="match status" value="1"/>
</dbReference>
<accession>A0ABW0N4H0</accession>